<dbReference type="RefSeq" id="WP_144331489.1">
    <property type="nucleotide sequence ID" value="NZ_VLPL01000001.1"/>
</dbReference>
<comment type="caution">
    <text evidence="2">The sequence shown here is derived from an EMBL/GenBank/DDBJ whole genome shotgun (WGS) entry which is preliminary data.</text>
</comment>
<organism evidence="2 3">
    <name type="scientific">Fluviicola chungangensis</name>
    <dbReference type="NCBI Taxonomy" id="2597671"/>
    <lineage>
        <taxon>Bacteria</taxon>
        <taxon>Pseudomonadati</taxon>
        <taxon>Bacteroidota</taxon>
        <taxon>Flavobacteriia</taxon>
        <taxon>Flavobacteriales</taxon>
        <taxon>Crocinitomicaceae</taxon>
        <taxon>Fluviicola</taxon>
    </lineage>
</organism>
<reference evidence="2 3" key="1">
    <citation type="submission" date="2019-07" db="EMBL/GenBank/DDBJ databases">
        <authorList>
            <person name="Huq M.A."/>
        </authorList>
    </citation>
    <scope>NUCLEOTIDE SEQUENCE [LARGE SCALE GENOMIC DNA]</scope>
    <source>
        <strain evidence="2 3">MAH-3</strain>
    </source>
</reference>
<dbReference type="EMBL" id="VLPL01000001">
    <property type="protein sequence ID" value="TSJ47954.1"/>
    <property type="molecule type" value="Genomic_DNA"/>
</dbReference>
<sequence length="96" mass="10744">MKNKRLLIILSLVGVLLLIPLIAMQFTMEVNWSVSDFVIMAILLLGTGLGCELILRKIKKRENRMILCLAVLGAFLLIWMELAVGIFGTPFADLNQ</sequence>
<accession>A0A556N6Z7</accession>
<evidence type="ECO:0000313" key="3">
    <source>
        <dbReference type="Proteomes" id="UP000316008"/>
    </source>
</evidence>
<keyword evidence="1" id="KW-0472">Membrane</keyword>
<dbReference type="AlphaFoldDB" id="A0A556N6Z7"/>
<dbReference type="Proteomes" id="UP000316008">
    <property type="component" value="Unassembled WGS sequence"/>
</dbReference>
<gene>
    <name evidence="2" type="ORF">FO442_02135</name>
</gene>
<keyword evidence="3" id="KW-1185">Reference proteome</keyword>
<keyword evidence="1" id="KW-0812">Transmembrane</keyword>
<evidence type="ECO:0000256" key="1">
    <source>
        <dbReference type="SAM" id="Phobius"/>
    </source>
</evidence>
<dbReference type="OrthoDB" id="9813621at2"/>
<feature type="transmembrane region" description="Helical" evidence="1">
    <location>
        <begin position="33"/>
        <end position="55"/>
    </location>
</feature>
<protein>
    <submittedName>
        <fullName evidence="2">Uncharacterized protein</fullName>
    </submittedName>
</protein>
<feature type="transmembrane region" description="Helical" evidence="1">
    <location>
        <begin position="67"/>
        <end position="88"/>
    </location>
</feature>
<keyword evidence="1" id="KW-1133">Transmembrane helix</keyword>
<proteinExistence type="predicted"/>
<name>A0A556N6Z7_9FLAO</name>
<evidence type="ECO:0000313" key="2">
    <source>
        <dbReference type="EMBL" id="TSJ47954.1"/>
    </source>
</evidence>